<evidence type="ECO:0000256" key="2">
    <source>
        <dbReference type="ARBA" id="ARBA00022649"/>
    </source>
</evidence>
<organism evidence="3 4">
    <name type="scientific">Thiohalocapsa halophila</name>
    <dbReference type="NCBI Taxonomy" id="69359"/>
    <lineage>
        <taxon>Bacteria</taxon>
        <taxon>Pseudomonadati</taxon>
        <taxon>Pseudomonadota</taxon>
        <taxon>Gammaproteobacteria</taxon>
        <taxon>Chromatiales</taxon>
        <taxon>Chromatiaceae</taxon>
        <taxon>Thiohalocapsa</taxon>
    </lineage>
</organism>
<dbReference type="PANTHER" id="PTHR33755">
    <property type="entry name" value="TOXIN PARE1-RELATED"/>
    <property type="match status" value="1"/>
</dbReference>
<dbReference type="InterPro" id="IPR007712">
    <property type="entry name" value="RelE/ParE_toxin"/>
</dbReference>
<accession>A0ABS1CEG2</accession>
<keyword evidence="2" id="KW-1277">Toxin-antitoxin system</keyword>
<evidence type="ECO:0008006" key="5">
    <source>
        <dbReference type="Google" id="ProtNLM"/>
    </source>
</evidence>
<protein>
    <recommendedName>
        <fullName evidence="5">Type II toxin-antitoxin system RelE/ParE family toxin</fullName>
    </recommendedName>
</protein>
<evidence type="ECO:0000313" key="3">
    <source>
        <dbReference type="EMBL" id="MBK1630301.1"/>
    </source>
</evidence>
<name>A0ABS1CEG2_9GAMM</name>
<dbReference type="InterPro" id="IPR035093">
    <property type="entry name" value="RelE/ParE_toxin_dom_sf"/>
</dbReference>
<dbReference type="PANTHER" id="PTHR33755:SF8">
    <property type="entry name" value="TOXIN PARE2"/>
    <property type="match status" value="1"/>
</dbReference>
<keyword evidence="4" id="KW-1185">Reference proteome</keyword>
<proteinExistence type="inferred from homology"/>
<dbReference type="EMBL" id="NRRV01000010">
    <property type="protein sequence ID" value="MBK1630301.1"/>
    <property type="molecule type" value="Genomic_DNA"/>
</dbReference>
<dbReference type="Proteomes" id="UP000748752">
    <property type="component" value="Unassembled WGS sequence"/>
</dbReference>
<dbReference type="Gene3D" id="3.30.2310.20">
    <property type="entry name" value="RelE-like"/>
    <property type="match status" value="1"/>
</dbReference>
<dbReference type="InterPro" id="IPR051803">
    <property type="entry name" value="TA_system_RelE-like_toxin"/>
</dbReference>
<comment type="similarity">
    <text evidence="1">Belongs to the RelE toxin family.</text>
</comment>
<dbReference type="Pfam" id="PF05016">
    <property type="entry name" value="ParE_toxin"/>
    <property type="match status" value="1"/>
</dbReference>
<comment type="caution">
    <text evidence="3">The sequence shown here is derived from an EMBL/GenBank/DDBJ whole genome shotgun (WGS) entry which is preliminary data.</text>
</comment>
<sequence length="111" mass="12845">MTGKAIIRRKLARRDLEDASDYYYGEGGEALELRFIDAMEQTLGLIAEMPGIGSPRYPEILQRSGLRCFGVKRFPYLVFYIEHPDRIDVLRILHRRRDIPAIFQDDNGEDG</sequence>
<evidence type="ECO:0000256" key="1">
    <source>
        <dbReference type="ARBA" id="ARBA00006226"/>
    </source>
</evidence>
<evidence type="ECO:0000313" key="4">
    <source>
        <dbReference type="Proteomes" id="UP000748752"/>
    </source>
</evidence>
<dbReference type="RefSeq" id="WP_200235001.1">
    <property type="nucleotide sequence ID" value="NZ_NRRV01000010.1"/>
</dbReference>
<gene>
    <name evidence="3" type="ORF">CKO31_05975</name>
</gene>
<reference evidence="3 4" key="1">
    <citation type="journal article" date="2020" name="Microorganisms">
        <title>Osmotic Adaptation and Compatible Solute Biosynthesis of Phototrophic Bacteria as Revealed from Genome Analyses.</title>
        <authorList>
            <person name="Imhoff J.F."/>
            <person name="Rahn T."/>
            <person name="Kunzel S."/>
            <person name="Keller A."/>
            <person name="Neulinger S.C."/>
        </authorList>
    </citation>
    <scope>NUCLEOTIDE SEQUENCE [LARGE SCALE GENOMIC DNA]</scope>
    <source>
        <strain evidence="3 4">DSM 6210</strain>
    </source>
</reference>